<keyword evidence="2" id="KW-1185">Reference proteome</keyword>
<evidence type="ECO:0000313" key="1">
    <source>
        <dbReference type="EMBL" id="CAJ2639165.1"/>
    </source>
</evidence>
<evidence type="ECO:0000313" key="2">
    <source>
        <dbReference type="Proteomes" id="UP001177021"/>
    </source>
</evidence>
<accession>A0ACB0J4E0</accession>
<proteinExistence type="predicted"/>
<dbReference type="Proteomes" id="UP001177021">
    <property type="component" value="Unassembled WGS sequence"/>
</dbReference>
<comment type="caution">
    <text evidence="1">The sequence shown here is derived from an EMBL/GenBank/DDBJ whole genome shotgun (WGS) entry which is preliminary data.</text>
</comment>
<reference evidence="1" key="1">
    <citation type="submission" date="2023-10" db="EMBL/GenBank/DDBJ databases">
        <authorList>
            <person name="Rodriguez Cubillos JULIANA M."/>
            <person name="De Vega J."/>
        </authorList>
    </citation>
    <scope>NUCLEOTIDE SEQUENCE</scope>
</reference>
<organism evidence="1 2">
    <name type="scientific">Trifolium pratense</name>
    <name type="common">Red clover</name>
    <dbReference type="NCBI Taxonomy" id="57577"/>
    <lineage>
        <taxon>Eukaryota</taxon>
        <taxon>Viridiplantae</taxon>
        <taxon>Streptophyta</taxon>
        <taxon>Embryophyta</taxon>
        <taxon>Tracheophyta</taxon>
        <taxon>Spermatophyta</taxon>
        <taxon>Magnoliopsida</taxon>
        <taxon>eudicotyledons</taxon>
        <taxon>Gunneridae</taxon>
        <taxon>Pentapetalae</taxon>
        <taxon>rosids</taxon>
        <taxon>fabids</taxon>
        <taxon>Fabales</taxon>
        <taxon>Fabaceae</taxon>
        <taxon>Papilionoideae</taxon>
        <taxon>50 kb inversion clade</taxon>
        <taxon>NPAAA clade</taxon>
        <taxon>Hologalegina</taxon>
        <taxon>IRL clade</taxon>
        <taxon>Trifolieae</taxon>
        <taxon>Trifolium</taxon>
    </lineage>
</organism>
<name>A0ACB0J4E0_TRIPR</name>
<gene>
    <name evidence="1" type="ORF">MILVUS5_LOCUS9239</name>
</gene>
<sequence>MQKLAMDPKGRSFVTGPSKGGASNNAKEKGKEKEEGSEEKDLSIEEVEEMICKHKKHLRMLKYKRRRGECSKSTRNSLDQLEQLKLKLNRKTMFRAQDGVLRYILKMMESCDARGFVYGIVLKDGKTISGSSESLRAWWKEEVRFDKNASVAILKYDEKNGNSFVNGMLNGKKITPYSLYEIADTKLSSILSSLIQQCQPPQRYYPLEKGIPPPWWPTGKESWWSEIGVGKDQVPDAPPYKKPHDLKKIWKVCVLIAVIKHLSPNLKKIKDTVRRSRTLQDKLTANETSIWAAVIDNEERIAREMYPDFFANETSSQCVDRRGANSKRVEKTSLPHGSAFVERGGEWNQVQPNFNGVDVAPMNNLVESGGNKRKVDELVESTITTKNNEGYTCINPQLQHHNHGVDIYSLQDDMNVRNNHHLASIIGGSSSNSINNNNNQFQMVDVGAKTHQHVAPLLDQHVQVALPVAANHTGNYSGGGGVDSDLMDMYNSGILPENNTTMNHVVPVGNMTPTPGINQNFEPPIYPASDQENNTIMSDMITPTPGVNPNMQPQIYTSSDSMMATSMPVMNMAQTSGFNQNMQPQMDKNFYGEQEVGNSSYNYEVSNADVEANVPMHGNVSTTTIDDLRAFNSLSDVDAYNNYAFGSSSFEETPSYDFSWFYNKEN</sequence>
<dbReference type="EMBL" id="CASHSV030000024">
    <property type="protein sequence ID" value="CAJ2639165.1"/>
    <property type="molecule type" value="Genomic_DNA"/>
</dbReference>
<protein>
    <submittedName>
        <fullName evidence="1">Uncharacterized protein</fullName>
    </submittedName>
</protein>